<gene>
    <name evidence="1" type="primary">cpoB</name>
    <name evidence="4" type="ORF">SAMN04487962_11862</name>
</gene>
<protein>
    <recommendedName>
        <fullName evidence="1">Cell division coordinator CpoB</fullName>
    </recommendedName>
</protein>
<feature type="region of interest" description="Disordered" evidence="2">
    <location>
        <begin position="95"/>
        <end position="134"/>
    </location>
</feature>
<evidence type="ECO:0000313" key="5">
    <source>
        <dbReference type="Proteomes" id="UP000198762"/>
    </source>
</evidence>
<keyword evidence="1" id="KW-0175">Coiled coil</keyword>
<comment type="function">
    <text evidence="1">Mediates coordination of peptidoglycan synthesis and outer membrane constriction during cell division.</text>
</comment>
<dbReference type="Gene3D" id="1.20.5.110">
    <property type="match status" value="1"/>
</dbReference>
<dbReference type="EMBL" id="FOHZ01000018">
    <property type="protein sequence ID" value="SET70782.1"/>
    <property type="molecule type" value="Genomic_DNA"/>
</dbReference>
<feature type="coiled-coil region" evidence="1">
    <location>
        <begin position="43"/>
        <end position="77"/>
    </location>
</feature>
<evidence type="ECO:0000259" key="3">
    <source>
        <dbReference type="Pfam" id="PF16331"/>
    </source>
</evidence>
<dbReference type="RefSeq" id="WP_091853848.1">
    <property type="nucleotide sequence ID" value="NZ_FOHZ01000018.1"/>
</dbReference>
<dbReference type="OrthoDB" id="9768142at2"/>
<keyword evidence="1" id="KW-0132">Cell division</keyword>
<dbReference type="Pfam" id="PF16331">
    <property type="entry name" value="TolA_bind_tri"/>
    <property type="match status" value="1"/>
</dbReference>
<keyword evidence="1" id="KW-0574">Periplasm</keyword>
<keyword evidence="1" id="KW-0131">Cell cycle</keyword>
<evidence type="ECO:0000256" key="1">
    <source>
        <dbReference type="HAMAP-Rule" id="MF_02066"/>
    </source>
</evidence>
<accession>A0A1I0GHZ5</accession>
<dbReference type="AlphaFoldDB" id="A0A1I0GHZ5"/>
<dbReference type="InterPro" id="IPR014162">
    <property type="entry name" value="CpoB_C"/>
</dbReference>
<dbReference type="NCBIfam" id="TIGR02795">
    <property type="entry name" value="tol_pal_ybgF"/>
    <property type="match status" value="1"/>
</dbReference>
<name>A0A1I0GHZ5_9GAMM</name>
<dbReference type="GO" id="GO:0043093">
    <property type="term" value="P:FtsZ-dependent cytokinesis"/>
    <property type="evidence" value="ECO:0007669"/>
    <property type="project" value="UniProtKB-UniRule"/>
</dbReference>
<evidence type="ECO:0000256" key="2">
    <source>
        <dbReference type="SAM" id="MobiDB-lite"/>
    </source>
</evidence>
<feature type="chain" id="PRO_5011800245" description="Cell division coordinator CpoB" evidence="1">
    <location>
        <begin position="20"/>
        <end position="256"/>
    </location>
</feature>
<feature type="signal peptide" evidence="1">
    <location>
        <begin position="1"/>
        <end position="19"/>
    </location>
</feature>
<dbReference type="InterPro" id="IPR034706">
    <property type="entry name" value="CpoB"/>
</dbReference>
<dbReference type="Gene3D" id="1.25.40.10">
    <property type="entry name" value="Tetratricopeptide repeat domain"/>
    <property type="match status" value="1"/>
</dbReference>
<evidence type="ECO:0000313" key="4">
    <source>
        <dbReference type="EMBL" id="SET70782.1"/>
    </source>
</evidence>
<keyword evidence="5" id="KW-1185">Reference proteome</keyword>
<dbReference type="SUPFAM" id="SSF48452">
    <property type="entry name" value="TPR-like"/>
    <property type="match status" value="1"/>
</dbReference>
<dbReference type="InterPro" id="IPR032519">
    <property type="entry name" value="YbgF_tri"/>
</dbReference>
<comment type="similarity">
    <text evidence="1">Belongs to the CpoB family.</text>
</comment>
<dbReference type="InterPro" id="IPR011990">
    <property type="entry name" value="TPR-like_helical_dom_sf"/>
</dbReference>
<dbReference type="GO" id="GO:0070206">
    <property type="term" value="P:protein trimerization"/>
    <property type="evidence" value="ECO:0007669"/>
    <property type="project" value="InterPro"/>
</dbReference>
<dbReference type="Proteomes" id="UP000198762">
    <property type="component" value="Unassembled WGS sequence"/>
</dbReference>
<keyword evidence="1" id="KW-0732">Signal</keyword>
<dbReference type="InterPro" id="IPR019734">
    <property type="entry name" value="TPR_rpt"/>
</dbReference>
<dbReference type="STRING" id="430453.SAMN04487962_11862"/>
<comment type="subcellular location">
    <subcellularLocation>
        <location evidence="1">Periplasm</location>
    </subcellularLocation>
</comment>
<organism evidence="4 5">
    <name type="scientific">Marinobacter segnicrescens</name>
    <dbReference type="NCBI Taxonomy" id="430453"/>
    <lineage>
        <taxon>Bacteria</taxon>
        <taxon>Pseudomonadati</taxon>
        <taxon>Pseudomonadota</taxon>
        <taxon>Gammaproteobacteria</taxon>
        <taxon>Pseudomonadales</taxon>
        <taxon>Marinobacteraceae</taxon>
        <taxon>Marinobacter</taxon>
    </lineage>
</organism>
<feature type="compositionally biased region" description="Low complexity" evidence="2">
    <location>
        <begin position="101"/>
        <end position="114"/>
    </location>
</feature>
<dbReference type="HAMAP" id="MF_02066">
    <property type="entry name" value="CpoB"/>
    <property type="match status" value="1"/>
</dbReference>
<reference evidence="5" key="1">
    <citation type="submission" date="2016-10" db="EMBL/GenBank/DDBJ databases">
        <authorList>
            <person name="Varghese N."/>
            <person name="Submissions S."/>
        </authorList>
    </citation>
    <scope>NUCLEOTIDE SEQUENCE [LARGE SCALE GENOMIC DNA]</scope>
    <source>
        <strain evidence="5">CGMCC 1.6489</strain>
    </source>
</reference>
<dbReference type="GO" id="GO:0030288">
    <property type="term" value="C:outer membrane-bounded periplasmic space"/>
    <property type="evidence" value="ECO:0007669"/>
    <property type="project" value="UniProtKB-UniRule"/>
</dbReference>
<proteinExistence type="inferred from homology"/>
<dbReference type="Pfam" id="PF13174">
    <property type="entry name" value="TPR_6"/>
    <property type="match status" value="1"/>
</dbReference>
<sequence length="256" mass="29297" precursor="true">MRKLLVTAMALAVSTGALAQSSTPAYQNNQSEARRQAAGNQGNAELFFMIERLQQEVRDLRGEIEQQQNQLDRLTRQSRERYIDLDQRLLDLSEKREQSRAGAASPPGSTAAPAKQERQQPQTVSREYRQPSQEERQAYDRIQNLIQEQKAYDQAIGELYDFVSEYPEGDLTVNAYYWLGEVYLVKPQLEQAKQAFTIVATRYQDHRKAPDALYKLGVVHDRMGDKEQAERYMRRVVDQYGASQAANLAKKYLGAS</sequence>
<feature type="domain" description="YbgF trimerisation" evidence="3">
    <location>
        <begin position="36"/>
        <end position="97"/>
    </location>
</feature>